<sequence>MPESELIPGTIDLVDVHHIRHAGDVEGDIVLNPAPSNDPNDPLNWSPWRKTISLICQSFAHVSSNEQWIAKCIVQGFFVAPIEALPEVCVTDIYFTHQRGTYMGVYALALTGSNYFAPVISGFIAEYQGWQQAWRCLEYLGWPVICFAGFSYGSYLIWFNVTNATASIILSGSGYNFKPSMVGLSYLSCCFGTAVGSLVSGRMSDWLTIKLARQNNGVMEAEHRLWPLMICVVLVPTSLILWGVGAQQGVHWFFLILAMGALAAACAIGLTISINYLIDCYHGLAGNAIVSIILIRNTMSFAISYGITPWVTNMGYQNCFISAALIGLVTCSAFFVMIKFGKALRCRSARRYAELVREE</sequence>
<feature type="transmembrane region" description="Helical" evidence="6">
    <location>
        <begin position="139"/>
        <end position="161"/>
    </location>
</feature>
<proteinExistence type="predicted"/>
<gene>
    <name evidence="7" type="ORF">Forpi1262_v015502</name>
</gene>
<keyword evidence="4 6" id="KW-0472">Membrane</keyword>
<dbReference type="GO" id="GO:0005886">
    <property type="term" value="C:plasma membrane"/>
    <property type="evidence" value="ECO:0007669"/>
    <property type="project" value="TreeGrafter"/>
</dbReference>
<evidence type="ECO:0000256" key="2">
    <source>
        <dbReference type="ARBA" id="ARBA00022692"/>
    </source>
</evidence>
<evidence type="ECO:0000313" key="7">
    <source>
        <dbReference type="EMBL" id="KAG7423369.1"/>
    </source>
</evidence>
<evidence type="ECO:0000256" key="6">
    <source>
        <dbReference type="SAM" id="Phobius"/>
    </source>
</evidence>
<keyword evidence="3 6" id="KW-1133">Transmembrane helix</keyword>
<evidence type="ECO:0000313" key="8">
    <source>
        <dbReference type="Proteomes" id="UP000693942"/>
    </source>
</evidence>
<evidence type="ECO:0000256" key="1">
    <source>
        <dbReference type="ARBA" id="ARBA00004141"/>
    </source>
</evidence>
<dbReference type="GO" id="GO:0022857">
    <property type="term" value="F:transmembrane transporter activity"/>
    <property type="evidence" value="ECO:0007669"/>
    <property type="project" value="TreeGrafter"/>
</dbReference>
<feature type="transmembrane region" description="Helical" evidence="6">
    <location>
        <begin position="105"/>
        <end position="127"/>
    </location>
</feature>
<dbReference type="Proteomes" id="UP000693942">
    <property type="component" value="Unassembled WGS sequence"/>
</dbReference>
<dbReference type="AlphaFoldDB" id="A0A8J5PPE8"/>
<keyword evidence="2 6" id="KW-0812">Transmembrane</keyword>
<name>A0A8J5PPE8_FUSOX</name>
<feature type="transmembrane region" description="Helical" evidence="6">
    <location>
        <begin position="225"/>
        <end position="244"/>
    </location>
</feature>
<comment type="subcellular location">
    <subcellularLocation>
        <location evidence="1">Membrane</location>
        <topology evidence="1">Multi-pass membrane protein</topology>
    </subcellularLocation>
</comment>
<feature type="transmembrane region" description="Helical" evidence="6">
    <location>
        <begin position="320"/>
        <end position="341"/>
    </location>
</feature>
<feature type="transmembrane region" description="Helical" evidence="6">
    <location>
        <begin position="250"/>
        <end position="272"/>
    </location>
</feature>
<evidence type="ECO:0000256" key="5">
    <source>
        <dbReference type="ARBA" id="ARBA00023180"/>
    </source>
</evidence>
<evidence type="ECO:0000256" key="4">
    <source>
        <dbReference type="ARBA" id="ARBA00023136"/>
    </source>
</evidence>
<reference evidence="7" key="1">
    <citation type="submission" date="2021-04" db="EMBL/GenBank/DDBJ databases">
        <title>First draft genome resource for Brassicaceae pathogens Fusarium oxysporum f. sp. raphani and Fusarium oxysporum f. sp. rapae.</title>
        <authorList>
            <person name="Asai S."/>
        </authorList>
    </citation>
    <scope>NUCLEOTIDE SEQUENCE</scope>
    <source>
        <strain evidence="7">Tf1262</strain>
    </source>
</reference>
<keyword evidence="5" id="KW-0325">Glycoprotein</keyword>
<accession>A0A8J5PPE8</accession>
<evidence type="ECO:0000256" key="3">
    <source>
        <dbReference type="ARBA" id="ARBA00022989"/>
    </source>
</evidence>
<feature type="transmembrane region" description="Helical" evidence="6">
    <location>
        <begin position="181"/>
        <end position="204"/>
    </location>
</feature>
<dbReference type="PANTHER" id="PTHR23502:SF30">
    <property type="entry name" value="TRANSPORTER, PUTATIVE (AFU_ORTHOLOGUE AFUA_8G04702)-RELATED"/>
    <property type="match status" value="1"/>
</dbReference>
<comment type="caution">
    <text evidence="7">The sequence shown here is derived from an EMBL/GenBank/DDBJ whole genome shotgun (WGS) entry which is preliminary data.</text>
</comment>
<protein>
    <submittedName>
        <fullName evidence="7">Putative MFS-type transporter</fullName>
    </submittedName>
</protein>
<organism evidence="7 8">
    <name type="scientific">Fusarium oxysporum f. sp. raphani</name>
    <dbReference type="NCBI Taxonomy" id="96318"/>
    <lineage>
        <taxon>Eukaryota</taxon>
        <taxon>Fungi</taxon>
        <taxon>Dikarya</taxon>
        <taxon>Ascomycota</taxon>
        <taxon>Pezizomycotina</taxon>
        <taxon>Sordariomycetes</taxon>
        <taxon>Hypocreomycetidae</taxon>
        <taxon>Hypocreales</taxon>
        <taxon>Nectriaceae</taxon>
        <taxon>Fusarium</taxon>
        <taxon>Fusarium oxysporum species complex</taxon>
    </lineage>
</organism>
<dbReference type="EMBL" id="JAELUR010000015">
    <property type="protein sequence ID" value="KAG7423369.1"/>
    <property type="molecule type" value="Genomic_DNA"/>
</dbReference>
<feature type="transmembrane region" description="Helical" evidence="6">
    <location>
        <begin position="284"/>
        <end position="308"/>
    </location>
</feature>
<dbReference type="PANTHER" id="PTHR23502">
    <property type="entry name" value="MAJOR FACILITATOR SUPERFAMILY"/>
    <property type="match status" value="1"/>
</dbReference>